<dbReference type="EMBL" id="CP000885">
    <property type="protein sequence ID" value="ABX41773.1"/>
    <property type="molecule type" value="Genomic_DNA"/>
</dbReference>
<protein>
    <submittedName>
        <fullName evidence="2">Uncharacterized protein</fullName>
    </submittedName>
</protein>
<dbReference type="Proteomes" id="UP000000370">
    <property type="component" value="Chromosome"/>
</dbReference>
<sequence precursor="true">MLCIWAIVLCYKVFRLNLWISFGVGALFTMVANYITNDIDGSFQGFQEYLDSFFSYGFFNLLVGVILIIIGVITAIVKGIKKAIENRGMSGSLFALLCSPTIRKYREVLR</sequence>
<gene>
    <name evidence="2" type="ordered locus">Cphy_1398</name>
</gene>
<proteinExistence type="predicted"/>
<name>A9KPB1_LACP7</name>
<evidence type="ECO:0000313" key="3">
    <source>
        <dbReference type="Proteomes" id="UP000000370"/>
    </source>
</evidence>
<accession>A9KPB1</accession>
<feature type="transmembrane region" description="Helical" evidence="1">
    <location>
        <begin position="56"/>
        <end position="77"/>
    </location>
</feature>
<keyword evidence="1" id="KW-0472">Membrane</keyword>
<dbReference type="HOGENOM" id="CLU_2166606_0_0_9"/>
<feature type="transmembrane region" description="Helical" evidence="1">
    <location>
        <begin position="16"/>
        <end position="36"/>
    </location>
</feature>
<keyword evidence="3" id="KW-1185">Reference proteome</keyword>
<keyword evidence="1" id="KW-1133">Transmembrane helix</keyword>
<dbReference type="KEGG" id="cpy:Cphy_1398"/>
<organism evidence="2 3">
    <name type="scientific">Lachnoclostridium phytofermentans (strain ATCC 700394 / DSM 18823 / ISDg)</name>
    <name type="common">Clostridium phytofermentans</name>
    <dbReference type="NCBI Taxonomy" id="357809"/>
    <lineage>
        <taxon>Bacteria</taxon>
        <taxon>Bacillati</taxon>
        <taxon>Bacillota</taxon>
        <taxon>Clostridia</taxon>
        <taxon>Lachnospirales</taxon>
        <taxon>Lachnospiraceae</taxon>
    </lineage>
</organism>
<evidence type="ECO:0000256" key="1">
    <source>
        <dbReference type="SAM" id="Phobius"/>
    </source>
</evidence>
<reference evidence="3" key="1">
    <citation type="submission" date="2007-11" db="EMBL/GenBank/DDBJ databases">
        <title>Complete genome sequence of Clostridium phytofermentans ISDg.</title>
        <authorList>
            <person name="Leschine S.B."/>
            <person name="Warnick T.A."/>
            <person name="Blanchard J.L."/>
            <person name="Schnell D.J."/>
            <person name="Petit E.L."/>
            <person name="LaTouf W.G."/>
            <person name="Copeland A."/>
            <person name="Lucas S."/>
            <person name="Lapidus A."/>
            <person name="Barry K."/>
            <person name="Glavina del Rio T."/>
            <person name="Dalin E."/>
            <person name="Tice H."/>
            <person name="Pitluck S."/>
            <person name="Kiss H."/>
            <person name="Brettin T."/>
            <person name="Bruce D."/>
            <person name="Detter J.C."/>
            <person name="Han C."/>
            <person name="Kuske C."/>
            <person name="Schmutz J."/>
            <person name="Larimer F."/>
            <person name="Land M."/>
            <person name="Hauser L."/>
            <person name="Kyrpides N."/>
            <person name="Kim E.A."/>
            <person name="Richardson P."/>
        </authorList>
    </citation>
    <scope>NUCLEOTIDE SEQUENCE [LARGE SCALE GENOMIC DNA]</scope>
    <source>
        <strain evidence="3">ATCC 700394 / DSM 18823 / ISDg</strain>
    </source>
</reference>
<evidence type="ECO:0000313" key="2">
    <source>
        <dbReference type="EMBL" id="ABX41773.1"/>
    </source>
</evidence>
<keyword evidence="1" id="KW-0812">Transmembrane</keyword>
<dbReference type="AlphaFoldDB" id="A9KPB1"/>
<dbReference type="STRING" id="357809.Cphy_1398"/>